<gene>
    <name evidence="3" type="ORF">KC01_LOCUS29802</name>
</gene>
<evidence type="ECO:0000256" key="2">
    <source>
        <dbReference type="ARBA" id="ARBA00020330"/>
    </source>
</evidence>
<dbReference type="InterPro" id="IPR026224">
    <property type="entry name" value="DPCD"/>
</dbReference>
<evidence type="ECO:0000313" key="4">
    <source>
        <dbReference type="Proteomes" id="UP001497482"/>
    </source>
</evidence>
<dbReference type="PANTHER" id="PTHR31921:SF1">
    <property type="entry name" value="PROTEIN DPCD"/>
    <property type="match status" value="1"/>
</dbReference>
<comment type="similarity">
    <text evidence="1">Belongs to the DPCD family.</text>
</comment>
<dbReference type="PANTHER" id="PTHR31921">
    <property type="entry name" value="PROTEIN DPCD"/>
    <property type="match status" value="1"/>
</dbReference>
<evidence type="ECO:0000313" key="3">
    <source>
        <dbReference type="EMBL" id="CAL1601941.1"/>
    </source>
</evidence>
<sequence>MTEETWHKMLKCSKKTALIHDGKRKVHYLFSDGKEMAEEYDVNTDELLVRKWKHKSTLGGHGQWQVEVGEPFTCGSLDAEIKENSSNPFILRKDTKSSFQWRIRNLPYPKDLFSVSVEPSDRCVVVKTSNKKYYKKFTIADLDRSQLCLNRDALSYTHANNTLIISYKKPTEILTLEQELLKELKKLDGTSEGDVDCKTQ</sequence>
<dbReference type="PRINTS" id="PR02065">
    <property type="entry name" value="PROTEINDPCD"/>
</dbReference>
<protein>
    <recommendedName>
        <fullName evidence="2">Protein DPCD</fullName>
    </recommendedName>
</protein>
<evidence type="ECO:0000256" key="1">
    <source>
        <dbReference type="ARBA" id="ARBA00010597"/>
    </source>
</evidence>
<proteinExistence type="inferred from homology"/>
<dbReference type="AlphaFoldDB" id="A0AAV2LK55"/>
<accession>A0AAV2LK55</accession>
<keyword evidence="4" id="KW-1185">Reference proteome</keyword>
<dbReference type="Pfam" id="PF14913">
    <property type="entry name" value="DPCD"/>
    <property type="match status" value="1"/>
</dbReference>
<dbReference type="EMBL" id="OZ035825">
    <property type="protein sequence ID" value="CAL1601941.1"/>
    <property type="molecule type" value="Genomic_DNA"/>
</dbReference>
<dbReference type="Proteomes" id="UP001497482">
    <property type="component" value="Chromosome 3"/>
</dbReference>
<organism evidence="3 4">
    <name type="scientific">Knipowitschia caucasica</name>
    <name type="common">Caucasian dwarf goby</name>
    <name type="synonym">Pomatoschistus caucasicus</name>
    <dbReference type="NCBI Taxonomy" id="637954"/>
    <lineage>
        <taxon>Eukaryota</taxon>
        <taxon>Metazoa</taxon>
        <taxon>Chordata</taxon>
        <taxon>Craniata</taxon>
        <taxon>Vertebrata</taxon>
        <taxon>Euteleostomi</taxon>
        <taxon>Actinopterygii</taxon>
        <taxon>Neopterygii</taxon>
        <taxon>Teleostei</taxon>
        <taxon>Neoteleostei</taxon>
        <taxon>Acanthomorphata</taxon>
        <taxon>Gobiaria</taxon>
        <taxon>Gobiiformes</taxon>
        <taxon>Gobioidei</taxon>
        <taxon>Gobiidae</taxon>
        <taxon>Gobiinae</taxon>
        <taxon>Knipowitschia</taxon>
    </lineage>
</organism>
<reference evidence="3 4" key="1">
    <citation type="submission" date="2024-04" db="EMBL/GenBank/DDBJ databases">
        <authorList>
            <person name="Waldvogel A.-M."/>
            <person name="Schoenle A."/>
        </authorList>
    </citation>
    <scope>NUCLEOTIDE SEQUENCE [LARGE SCALE GENOMIC DNA]</scope>
</reference>
<name>A0AAV2LK55_KNICA</name>